<keyword evidence="2" id="KW-1185">Reference proteome</keyword>
<evidence type="ECO:0000313" key="1">
    <source>
        <dbReference type="EMBL" id="AIC91871.1"/>
    </source>
</evidence>
<sequence>MRTEHVRVVSHDEDWHMEFDRISAGITDWLDGAGVGDAVVGIEHVGSTAVCGLWAKPIIDLDLVYADSGRLAEVVSALEALGYEDEGELGIAGREAFSYSGKPELMTHHLYACPVGSSELARHRAFRDYLRTHPAAVREYSEVKREAASRSPDDIDAYIEAKSPCIERLWGFIRVGE</sequence>
<dbReference type="HOGENOM" id="CLU_086407_2_1_11"/>
<dbReference type="PANTHER" id="PTHR34822">
    <property type="entry name" value="GRPB DOMAIN PROTEIN (AFU_ORTHOLOGUE AFUA_1G01530)"/>
    <property type="match status" value="1"/>
</dbReference>
<dbReference type="Gene3D" id="3.30.460.10">
    <property type="entry name" value="Beta Polymerase, domain 2"/>
    <property type="match status" value="1"/>
</dbReference>
<dbReference type="OrthoDB" id="9799092at2"/>
<dbReference type="InterPro" id="IPR007344">
    <property type="entry name" value="GrpB/CoaE"/>
</dbReference>
<dbReference type="Pfam" id="PF04229">
    <property type="entry name" value="GrpB"/>
    <property type="match status" value="1"/>
</dbReference>
<organism evidence="1 2">
    <name type="scientific">Bifidobacterium [indicum] DSM 20214 = LMG 11587</name>
    <dbReference type="NCBI Taxonomy" id="1341694"/>
    <lineage>
        <taxon>Bacteria</taxon>
        <taxon>Bacillati</taxon>
        <taxon>Actinomycetota</taxon>
        <taxon>Actinomycetes</taxon>
        <taxon>Bifidobacteriales</taxon>
        <taxon>Bifidobacteriaceae</taxon>
        <taxon>Bifidobacterium</taxon>
    </lineage>
</organism>
<dbReference type="SUPFAM" id="SSF81301">
    <property type="entry name" value="Nucleotidyltransferase"/>
    <property type="match status" value="1"/>
</dbReference>
<proteinExistence type="predicted"/>
<dbReference type="EMBL" id="CP006018">
    <property type="protein sequence ID" value="AIC91871.1"/>
    <property type="molecule type" value="Genomic_DNA"/>
</dbReference>
<protein>
    <recommendedName>
        <fullName evidence="3">GrpB family protein</fullName>
    </recommendedName>
</protein>
<dbReference type="InterPro" id="IPR043519">
    <property type="entry name" value="NT_sf"/>
</dbReference>
<dbReference type="AlphaFoldDB" id="A0A087VU65"/>
<dbReference type="Proteomes" id="UP000028569">
    <property type="component" value="Chromosome"/>
</dbReference>
<reference evidence="1 2" key="1">
    <citation type="journal article" date="2014" name="Appl. Environ. Microbiol.">
        <title>Genomic encyclopedia of type strains of the genus Bifidobacterium.</title>
        <authorList>
            <person name="Milani C."/>
            <person name="Lugli G.A."/>
            <person name="Duranti S."/>
            <person name="Turroni F."/>
            <person name="Bottacini F."/>
            <person name="Mangifesta M."/>
            <person name="Sanchez B."/>
            <person name="Viappiani A."/>
            <person name="Mancabelli L."/>
            <person name="Taminiau B."/>
            <person name="Delcenserie V."/>
            <person name="Barrangou R."/>
            <person name="Margolles A."/>
            <person name="van Sinderen D."/>
            <person name="Ventura M."/>
        </authorList>
    </citation>
    <scope>NUCLEOTIDE SEQUENCE [LARGE SCALE GENOMIC DNA]</scope>
    <source>
        <strain evidence="1 2">LMG 11587</strain>
    </source>
</reference>
<gene>
    <name evidence="1" type="ORF">BINDI_0595</name>
</gene>
<dbReference type="KEGG" id="bii:BINDI_0595"/>
<accession>A0A087VU65</accession>
<evidence type="ECO:0008006" key="3">
    <source>
        <dbReference type="Google" id="ProtNLM"/>
    </source>
</evidence>
<name>A0A087VU65_9BIFI</name>
<evidence type="ECO:0000313" key="2">
    <source>
        <dbReference type="Proteomes" id="UP000028569"/>
    </source>
</evidence>
<dbReference type="PANTHER" id="PTHR34822:SF1">
    <property type="entry name" value="GRPB FAMILY PROTEIN"/>
    <property type="match status" value="1"/>
</dbReference>